<dbReference type="EMBL" id="CM003379">
    <property type="protein sequence ID" value="KOM52249.1"/>
    <property type="molecule type" value="Genomic_DNA"/>
</dbReference>
<evidence type="ECO:0000313" key="2">
    <source>
        <dbReference type="EMBL" id="KOM52249.1"/>
    </source>
</evidence>
<dbReference type="Gramene" id="KOM52249">
    <property type="protein sequence ID" value="KOM52249"/>
    <property type="gene ID" value="LR48_Vigan09g090800"/>
</dbReference>
<gene>
    <name evidence="2" type="ORF">LR48_Vigan09g090800</name>
</gene>
<proteinExistence type="predicted"/>
<accession>A0A0L9VC60</accession>
<feature type="chain" id="PRO_5005596502" evidence="1">
    <location>
        <begin position="18"/>
        <end position="118"/>
    </location>
</feature>
<protein>
    <submittedName>
        <fullName evidence="2">Uncharacterized protein</fullName>
    </submittedName>
</protein>
<dbReference type="Proteomes" id="UP000053144">
    <property type="component" value="Chromosome 9"/>
</dbReference>
<dbReference type="AlphaFoldDB" id="A0A0L9VC60"/>
<evidence type="ECO:0000256" key="1">
    <source>
        <dbReference type="SAM" id="SignalP"/>
    </source>
</evidence>
<feature type="signal peptide" evidence="1">
    <location>
        <begin position="1"/>
        <end position="17"/>
    </location>
</feature>
<organism evidence="2 3">
    <name type="scientific">Phaseolus angularis</name>
    <name type="common">Azuki bean</name>
    <name type="synonym">Vigna angularis</name>
    <dbReference type="NCBI Taxonomy" id="3914"/>
    <lineage>
        <taxon>Eukaryota</taxon>
        <taxon>Viridiplantae</taxon>
        <taxon>Streptophyta</taxon>
        <taxon>Embryophyta</taxon>
        <taxon>Tracheophyta</taxon>
        <taxon>Spermatophyta</taxon>
        <taxon>Magnoliopsida</taxon>
        <taxon>eudicotyledons</taxon>
        <taxon>Gunneridae</taxon>
        <taxon>Pentapetalae</taxon>
        <taxon>rosids</taxon>
        <taxon>fabids</taxon>
        <taxon>Fabales</taxon>
        <taxon>Fabaceae</taxon>
        <taxon>Papilionoideae</taxon>
        <taxon>50 kb inversion clade</taxon>
        <taxon>NPAAA clade</taxon>
        <taxon>indigoferoid/millettioid clade</taxon>
        <taxon>Phaseoleae</taxon>
        <taxon>Vigna</taxon>
    </lineage>
</organism>
<sequence>MSIICLMSLLVSYLTSSHDVEGSTKQSLNLVDSATAGVNNKENKNNPPKVVEEDSTIKIAVKRLYVLGEDMGDNLINLQVCKGNERVYHGKEDCPMDFFYMYLCLFNDLLIRVPFDKF</sequence>
<keyword evidence="1" id="KW-0732">Signal</keyword>
<reference evidence="3" key="1">
    <citation type="journal article" date="2015" name="Proc. Natl. Acad. Sci. U.S.A.">
        <title>Genome sequencing of adzuki bean (Vigna angularis) provides insight into high starch and low fat accumulation and domestication.</title>
        <authorList>
            <person name="Yang K."/>
            <person name="Tian Z."/>
            <person name="Chen C."/>
            <person name="Luo L."/>
            <person name="Zhao B."/>
            <person name="Wang Z."/>
            <person name="Yu L."/>
            <person name="Li Y."/>
            <person name="Sun Y."/>
            <person name="Li W."/>
            <person name="Chen Y."/>
            <person name="Li Y."/>
            <person name="Zhang Y."/>
            <person name="Ai D."/>
            <person name="Zhao J."/>
            <person name="Shang C."/>
            <person name="Ma Y."/>
            <person name="Wu B."/>
            <person name="Wang M."/>
            <person name="Gao L."/>
            <person name="Sun D."/>
            <person name="Zhang P."/>
            <person name="Guo F."/>
            <person name="Wang W."/>
            <person name="Li Y."/>
            <person name="Wang J."/>
            <person name="Varshney R.K."/>
            <person name="Wang J."/>
            <person name="Ling H.Q."/>
            <person name="Wan P."/>
        </authorList>
    </citation>
    <scope>NUCLEOTIDE SEQUENCE</scope>
    <source>
        <strain evidence="3">cv. Jingnong 6</strain>
    </source>
</reference>
<evidence type="ECO:0000313" key="3">
    <source>
        <dbReference type="Proteomes" id="UP000053144"/>
    </source>
</evidence>
<name>A0A0L9VC60_PHAAN</name>